<evidence type="ECO:0000313" key="3">
    <source>
        <dbReference type="EMBL" id="SHH20007.1"/>
    </source>
</evidence>
<organism evidence="3 4">
    <name type="scientific">Clostridium grantii DSM 8605</name>
    <dbReference type="NCBI Taxonomy" id="1121316"/>
    <lineage>
        <taxon>Bacteria</taxon>
        <taxon>Bacillati</taxon>
        <taxon>Bacillota</taxon>
        <taxon>Clostridia</taxon>
        <taxon>Eubacteriales</taxon>
        <taxon>Clostridiaceae</taxon>
        <taxon>Clostridium</taxon>
    </lineage>
</organism>
<reference evidence="3 4" key="1">
    <citation type="submission" date="2016-11" db="EMBL/GenBank/DDBJ databases">
        <authorList>
            <person name="Jaros S."/>
            <person name="Januszkiewicz K."/>
            <person name="Wedrychowicz H."/>
        </authorList>
    </citation>
    <scope>NUCLEOTIDE SEQUENCE [LARGE SCALE GENOMIC DNA]</scope>
    <source>
        <strain evidence="3 4">DSM 8605</strain>
    </source>
</reference>
<dbReference type="InterPro" id="IPR011335">
    <property type="entry name" value="Restrct_endonuc-II-like"/>
</dbReference>
<proteinExistence type="predicted"/>
<feature type="domain" description="YqaJ viral recombinase" evidence="2">
    <location>
        <begin position="29"/>
        <end position="189"/>
    </location>
</feature>
<dbReference type="EMBL" id="FQXM01000002">
    <property type="protein sequence ID" value="SHH20007.1"/>
    <property type="molecule type" value="Genomic_DNA"/>
</dbReference>
<keyword evidence="1" id="KW-0378">Hydrolase</keyword>
<keyword evidence="4" id="KW-1185">Reference proteome</keyword>
<dbReference type="STRING" id="1121316.SAMN02745207_00416"/>
<keyword evidence="3" id="KW-0540">Nuclease</keyword>
<dbReference type="Gene3D" id="3.90.320.10">
    <property type="match status" value="1"/>
</dbReference>
<dbReference type="Proteomes" id="UP000184447">
    <property type="component" value="Unassembled WGS sequence"/>
</dbReference>
<dbReference type="OrthoDB" id="46225at2"/>
<name>A0A1M5R0N7_9CLOT</name>
<dbReference type="GO" id="GO:0016787">
    <property type="term" value="F:hydrolase activity"/>
    <property type="evidence" value="ECO:0007669"/>
    <property type="project" value="UniProtKB-KW"/>
</dbReference>
<dbReference type="GO" id="GO:0004519">
    <property type="term" value="F:endonuclease activity"/>
    <property type="evidence" value="ECO:0007669"/>
    <property type="project" value="UniProtKB-KW"/>
</dbReference>
<dbReference type="Pfam" id="PF09588">
    <property type="entry name" value="YqaJ"/>
    <property type="match status" value="1"/>
</dbReference>
<accession>A0A1M5R0N7</accession>
<keyword evidence="3" id="KW-0255">Endonuclease</keyword>
<sequence>MVGFIEDKEIFESARVIFDTRKDDEERTKWLKIRGKSIGGSEIAKIAGYSKYGSALTVFNDKLGLSEKFKGNIHTVFGNRMKPLIKEWIQDDFEEATKIELRIFEYPYMMIHKKYKFFSANINGLARFEDNYKYYENLDTKESEFIPKNELVGLEIKTVSEFLKNRWEGDEIPNEYYYKCQWYMGVTGLNYFLLVYLIGKEVKWKIISRNEEAIKVLFEIGQDFWEKHILEKVPPAPVGLPCETKEILYNQTLNKDIEVNIGDNKLERYKVIDEQIKALEKEKEQLKQLIYLELGESKKGSNGLYKVTRYEIKKDKIDSKLLNEKYPVTYAAIKNGTTEYVTMRITKCK</sequence>
<dbReference type="InterPro" id="IPR011604">
    <property type="entry name" value="PDDEXK-like_dom_sf"/>
</dbReference>
<evidence type="ECO:0000259" key="2">
    <source>
        <dbReference type="Pfam" id="PF09588"/>
    </source>
</evidence>
<evidence type="ECO:0000256" key="1">
    <source>
        <dbReference type="ARBA" id="ARBA00022801"/>
    </source>
</evidence>
<evidence type="ECO:0000313" key="4">
    <source>
        <dbReference type="Proteomes" id="UP000184447"/>
    </source>
</evidence>
<gene>
    <name evidence="3" type="ORF">SAMN02745207_00416</name>
</gene>
<dbReference type="SUPFAM" id="SSF52980">
    <property type="entry name" value="Restriction endonuclease-like"/>
    <property type="match status" value="1"/>
</dbReference>
<dbReference type="RefSeq" id="WP_073336470.1">
    <property type="nucleotide sequence ID" value="NZ_FQXM01000002.1"/>
</dbReference>
<dbReference type="InterPro" id="IPR019080">
    <property type="entry name" value="YqaJ_viral_recombinase"/>
</dbReference>
<protein>
    <submittedName>
        <fullName evidence="3">Putative phage-type endonuclease</fullName>
    </submittedName>
</protein>
<dbReference type="AlphaFoldDB" id="A0A1M5R0N7"/>